<comment type="subcellular location">
    <subcellularLocation>
        <location evidence="1">Endomembrane system</location>
    </subcellularLocation>
</comment>
<sequence>MIYVGPFMILEEQETRPILAKTDPREIQKFYQNFCEKNIRQGQQTKTPEEMAKIYQIATVLYDVLKTVVPNAKVDEETEKYAKEVERNREQYEHYNILPLFAVGVKPAIMELPEIKVAIRAIRNLDNLPIPRIPIAPNNEEENAIMPEYRDKSINDVLDWLASIFGFQVSIANGFGSNVVMNFAEDFAVVFSFSIVYTCGPY</sequence>
<evidence type="ECO:0000256" key="2">
    <source>
        <dbReference type="ARBA" id="ARBA00023136"/>
    </source>
</evidence>
<dbReference type="GO" id="GO:0012505">
    <property type="term" value="C:endomembrane system"/>
    <property type="evidence" value="ECO:0007669"/>
    <property type="project" value="UniProtKB-SubCell"/>
</dbReference>
<organism evidence="3 4">
    <name type="scientific">Carnegiea gigantea</name>
    <dbReference type="NCBI Taxonomy" id="171969"/>
    <lineage>
        <taxon>Eukaryota</taxon>
        <taxon>Viridiplantae</taxon>
        <taxon>Streptophyta</taxon>
        <taxon>Embryophyta</taxon>
        <taxon>Tracheophyta</taxon>
        <taxon>Spermatophyta</taxon>
        <taxon>Magnoliopsida</taxon>
        <taxon>eudicotyledons</taxon>
        <taxon>Gunneridae</taxon>
        <taxon>Pentapetalae</taxon>
        <taxon>Caryophyllales</taxon>
        <taxon>Cactineae</taxon>
        <taxon>Cactaceae</taxon>
        <taxon>Cactoideae</taxon>
        <taxon>Echinocereeae</taxon>
        <taxon>Carnegiea</taxon>
    </lineage>
</organism>
<evidence type="ECO:0000313" key="3">
    <source>
        <dbReference type="EMBL" id="KAJ8425001.1"/>
    </source>
</evidence>
<dbReference type="EMBL" id="JAKOGI010001561">
    <property type="protein sequence ID" value="KAJ8425001.1"/>
    <property type="molecule type" value="Genomic_DNA"/>
</dbReference>
<dbReference type="Proteomes" id="UP001153076">
    <property type="component" value="Unassembled WGS sequence"/>
</dbReference>
<dbReference type="OrthoDB" id="1726520at2759"/>
<dbReference type="Gene3D" id="1.25.40.270">
    <property type="entry name" value="Vacuolar protein sorting-associated protein vta1"/>
    <property type="match status" value="1"/>
</dbReference>
<dbReference type="AlphaFoldDB" id="A0A9Q1JLM3"/>
<comment type="caution">
    <text evidence="3">The sequence shown here is derived from an EMBL/GenBank/DDBJ whole genome shotgun (WGS) entry which is preliminary data.</text>
</comment>
<keyword evidence="2" id="KW-0472">Membrane</keyword>
<dbReference type="InterPro" id="IPR023175">
    <property type="entry name" value="Vta1/CALS_N_sf"/>
</dbReference>
<keyword evidence="4" id="KW-1185">Reference proteome</keyword>
<accession>A0A9Q1JLM3</accession>
<evidence type="ECO:0000256" key="1">
    <source>
        <dbReference type="ARBA" id="ARBA00004308"/>
    </source>
</evidence>
<reference evidence="3" key="1">
    <citation type="submission" date="2022-04" db="EMBL/GenBank/DDBJ databases">
        <title>Carnegiea gigantea Genome sequencing and assembly v2.</title>
        <authorList>
            <person name="Copetti D."/>
            <person name="Sanderson M.J."/>
            <person name="Burquez A."/>
            <person name="Wojciechowski M.F."/>
        </authorList>
    </citation>
    <scope>NUCLEOTIDE SEQUENCE</scope>
    <source>
        <strain evidence="3">SGP5-SGP5p</strain>
        <tissue evidence="3">Aerial part</tissue>
    </source>
</reference>
<name>A0A9Q1JLM3_9CARY</name>
<protein>
    <submittedName>
        <fullName evidence="3">Uncharacterized protein</fullName>
    </submittedName>
</protein>
<gene>
    <name evidence="3" type="ORF">Cgig2_000213</name>
</gene>
<evidence type="ECO:0000313" key="4">
    <source>
        <dbReference type="Proteomes" id="UP001153076"/>
    </source>
</evidence>
<proteinExistence type="predicted"/>